<organism evidence="1 2">
    <name type="scientific">Francisella philomiragia</name>
    <dbReference type="NCBI Taxonomy" id="28110"/>
    <lineage>
        <taxon>Bacteria</taxon>
        <taxon>Pseudomonadati</taxon>
        <taxon>Pseudomonadota</taxon>
        <taxon>Gammaproteobacteria</taxon>
        <taxon>Thiotrichales</taxon>
        <taxon>Francisellaceae</taxon>
        <taxon>Francisella</taxon>
    </lineage>
</organism>
<dbReference type="Proteomes" id="UP000760407">
    <property type="component" value="Unassembled WGS sequence"/>
</dbReference>
<sequence length="94" mass="11008">MNQSDKYKQQLEIYISQLVCLYYLRTLLHFLQLSQISTSYRDIHKGKKSGMSLQSQGNHYELHPNYKATVYGNRNNVDAKYQSISPVYAMVAQR</sequence>
<reference evidence="1 2" key="1">
    <citation type="submission" date="2020-08" db="EMBL/GenBank/DDBJ databases">
        <title>Comparative genomics of Francisella species.</title>
        <authorList>
            <person name="Sahl J."/>
            <person name="Sjodin A."/>
            <person name="Wagner D."/>
            <person name="Forsman M."/>
        </authorList>
    </citation>
    <scope>NUCLEOTIDE SEQUENCE [LARGE SCALE GENOMIC DNA]</scope>
    <source>
        <strain evidence="1 2">F1093</strain>
    </source>
</reference>
<feature type="non-terminal residue" evidence="1">
    <location>
        <position position="94"/>
    </location>
</feature>
<dbReference type="EMBL" id="JACTSG010000011">
    <property type="protein sequence ID" value="MBK2303284.1"/>
    <property type="molecule type" value="Genomic_DNA"/>
</dbReference>
<evidence type="ECO:0000313" key="2">
    <source>
        <dbReference type="Proteomes" id="UP000760407"/>
    </source>
</evidence>
<name>A0ABS1GEL4_9GAMM</name>
<comment type="caution">
    <text evidence="1">The sequence shown here is derived from an EMBL/GenBank/DDBJ whole genome shotgun (WGS) entry which is preliminary data.</text>
</comment>
<gene>
    <name evidence="1" type="ORF">IBE52_10215</name>
</gene>
<keyword evidence="2" id="KW-1185">Reference proteome</keyword>
<dbReference type="RefSeq" id="WP_200167704.1">
    <property type="nucleotide sequence ID" value="NZ_JACTSG010000011.1"/>
</dbReference>
<proteinExistence type="predicted"/>
<accession>A0ABS1GEL4</accession>
<evidence type="ECO:0000313" key="1">
    <source>
        <dbReference type="EMBL" id="MBK2303284.1"/>
    </source>
</evidence>
<protein>
    <submittedName>
        <fullName evidence="1">Uncharacterized protein</fullName>
    </submittedName>
</protein>